<dbReference type="PANTHER" id="PTHR35400">
    <property type="entry name" value="SLR1083 PROTEIN"/>
    <property type="match status" value="1"/>
</dbReference>
<accession>A0A939FZ28</accession>
<dbReference type="InterPro" id="IPR012296">
    <property type="entry name" value="Nuclease_put_TT1808"/>
</dbReference>
<dbReference type="GO" id="GO:0004519">
    <property type="term" value="F:endonuclease activity"/>
    <property type="evidence" value="ECO:0007669"/>
    <property type="project" value="UniProtKB-KW"/>
</dbReference>
<keyword evidence="2" id="KW-0540">Nuclease</keyword>
<keyword evidence="2" id="KW-0378">Hydrolase</keyword>
<dbReference type="CDD" id="cd06260">
    <property type="entry name" value="DUF820-like"/>
    <property type="match status" value="1"/>
</dbReference>
<dbReference type="InterPro" id="IPR011335">
    <property type="entry name" value="Restrct_endonuc-II-like"/>
</dbReference>
<protein>
    <submittedName>
        <fullName evidence="2">Uma2 family endonuclease</fullName>
    </submittedName>
</protein>
<dbReference type="Pfam" id="PF05685">
    <property type="entry name" value="Uma2"/>
    <property type="match status" value="1"/>
</dbReference>
<dbReference type="SUPFAM" id="SSF52980">
    <property type="entry name" value="Restriction endonuclease-like"/>
    <property type="match status" value="1"/>
</dbReference>
<organism evidence="2 3">
    <name type="scientific">Jiella flava</name>
    <dbReference type="NCBI Taxonomy" id="2816857"/>
    <lineage>
        <taxon>Bacteria</taxon>
        <taxon>Pseudomonadati</taxon>
        <taxon>Pseudomonadota</taxon>
        <taxon>Alphaproteobacteria</taxon>
        <taxon>Hyphomicrobiales</taxon>
        <taxon>Aurantimonadaceae</taxon>
        <taxon>Jiella</taxon>
    </lineage>
</organism>
<dbReference type="EMBL" id="JAFMPP010000010">
    <property type="protein sequence ID" value="MBO0663361.1"/>
    <property type="molecule type" value="Genomic_DNA"/>
</dbReference>
<keyword evidence="3" id="KW-1185">Reference proteome</keyword>
<reference evidence="2" key="1">
    <citation type="submission" date="2021-03" db="EMBL/GenBank/DDBJ databases">
        <title>Whole genome sequence of Jiella sp. CQZ9-1.</title>
        <authorList>
            <person name="Tuo L."/>
        </authorList>
    </citation>
    <scope>NUCLEOTIDE SEQUENCE</scope>
    <source>
        <strain evidence="2">CQZ9-1</strain>
    </source>
</reference>
<name>A0A939FZ28_9HYPH</name>
<gene>
    <name evidence="2" type="ORF">J1C48_12290</name>
</gene>
<dbReference type="RefSeq" id="WP_207258149.1">
    <property type="nucleotide sequence ID" value="NZ_JAFMPP010000010.1"/>
</dbReference>
<evidence type="ECO:0000313" key="2">
    <source>
        <dbReference type="EMBL" id="MBO0663361.1"/>
    </source>
</evidence>
<evidence type="ECO:0000313" key="3">
    <source>
        <dbReference type="Proteomes" id="UP000664122"/>
    </source>
</evidence>
<keyword evidence="2" id="KW-0255">Endonuclease</keyword>
<feature type="domain" description="Putative restriction endonuclease" evidence="1">
    <location>
        <begin position="44"/>
        <end position="196"/>
    </location>
</feature>
<evidence type="ECO:0000259" key="1">
    <source>
        <dbReference type="Pfam" id="PF05685"/>
    </source>
</evidence>
<dbReference type="Gene3D" id="3.90.1570.10">
    <property type="entry name" value="tt1808, chain A"/>
    <property type="match status" value="1"/>
</dbReference>
<sequence>MNALDDHFDLPIRRPRTTQAAEGMVRRAFTVAEIDAMVRTRNMDEHEHVELIGGELVPMSSKGIRHERLKTFVNMELARQLPSGIAFTPETTFRLSVDTFLEPDFVLSEKFVGLEGLNGETCLLAVELGDSSLAYDQGRKASIYAGFGIRELWVIDAVALETRMLREPTPAGYRQITDFKTEVAVTPALVPDLALKLSDDL</sequence>
<dbReference type="PANTHER" id="PTHR35400:SF3">
    <property type="entry name" value="SLL1072 PROTEIN"/>
    <property type="match status" value="1"/>
</dbReference>
<dbReference type="AlphaFoldDB" id="A0A939FZ28"/>
<dbReference type="InterPro" id="IPR008538">
    <property type="entry name" value="Uma2"/>
</dbReference>
<proteinExistence type="predicted"/>
<dbReference type="Proteomes" id="UP000664122">
    <property type="component" value="Unassembled WGS sequence"/>
</dbReference>
<comment type="caution">
    <text evidence="2">The sequence shown here is derived from an EMBL/GenBank/DDBJ whole genome shotgun (WGS) entry which is preliminary data.</text>
</comment>